<keyword evidence="2" id="KW-1185">Reference proteome</keyword>
<accession>A0A2W2BG72</accession>
<dbReference type="RefSeq" id="WP_110997113.1">
    <property type="nucleotide sequence ID" value="NZ_QKTW01000002.1"/>
</dbReference>
<evidence type="ECO:0000313" key="2">
    <source>
        <dbReference type="Proteomes" id="UP000248745"/>
    </source>
</evidence>
<dbReference type="SUPFAM" id="SSF55961">
    <property type="entry name" value="Bet v1-like"/>
    <property type="match status" value="1"/>
</dbReference>
<dbReference type="OrthoDB" id="9793552at2"/>
<reference evidence="1 2" key="1">
    <citation type="submission" date="2018-06" db="EMBL/GenBank/DDBJ databases">
        <title>Mucibacter soli gen. nov., sp. nov., a new member of the family Chitinophagaceae producing mucin.</title>
        <authorList>
            <person name="Kim M.-K."/>
            <person name="Park S."/>
            <person name="Kim T.-S."/>
            <person name="Joung Y."/>
            <person name="Han J.-H."/>
            <person name="Kim S.B."/>
        </authorList>
    </citation>
    <scope>NUCLEOTIDE SEQUENCE [LARGE SCALE GENOMIC DNA]</scope>
    <source>
        <strain evidence="1 2">R1-15</strain>
    </source>
</reference>
<proteinExistence type="predicted"/>
<dbReference type="AlphaFoldDB" id="A0A2W2BG72"/>
<organism evidence="1 2">
    <name type="scientific">Taibaiella soli</name>
    <dbReference type="NCBI Taxonomy" id="1649169"/>
    <lineage>
        <taxon>Bacteria</taxon>
        <taxon>Pseudomonadati</taxon>
        <taxon>Bacteroidota</taxon>
        <taxon>Chitinophagia</taxon>
        <taxon>Chitinophagales</taxon>
        <taxon>Chitinophagaceae</taxon>
        <taxon>Taibaiella</taxon>
    </lineage>
</organism>
<evidence type="ECO:0000313" key="1">
    <source>
        <dbReference type="EMBL" id="PZF74907.1"/>
    </source>
</evidence>
<dbReference type="EMBL" id="QKTW01000002">
    <property type="protein sequence ID" value="PZF74907.1"/>
    <property type="molecule type" value="Genomic_DNA"/>
</dbReference>
<name>A0A2W2BG72_9BACT</name>
<sequence length="150" mass="18176">MIHVHKQVQLLPVDLQTAWNFFSRPENLNDITPPDLHFKVRTTLPEKIYPGLMIVYKLTLFKIIPFEWVTEIMHVQDQIYFVDEQRKGPYSMWHHEHHFKEVDGGVEMTDIVHYKLPMGWLGNLFHDLLVKPQLKKIFDFRRKVLEERKW</sequence>
<dbReference type="CDD" id="cd07820">
    <property type="entry name" value="SRPBCC_3"/>
    <property type="match status" value="1"/>
</dbReference>
<dbReference type="Proteomes" id="UP000248745">
    <property type="component" value="Unassembled WGS sequence"/>
</dbReference>
<protein>
    <recommendedName>
        <fullName evidence="3">Cell division inhibitor</fullName>
    </recommendedName>
</protein>
<gene>
    <name evidence="1" type="ORF">DN068_01545</name>
</gene>
<dbReference type="InterPro" id="IPR023393">
    <property type="entry name" value="START-like_dom_sf"/>
</dbReference>
<dbReference type="Gene3D" id="3.30.530.20">
    <property type="match status" value="1"/>
</dbReference>
<evidence type="ECO:0008006" key="3">
    <source>
        <dbReference type="Google" id="ProtNLM"/>
    </source>
</evidence>
<comment type="caution">
    <text evidence="1">The sequence shown here is derived from an EMBL/GenBank/DDBJ whole genome shotgun (WGS) entry which is preliminary data.</text>
</comment>